<comment type="caution">
    <text evidence="1">The sequence shown here is derived from an EMBL/GenBank/DDBJ whole genome shotgun (WGS) entry which is preliminary data.</text>
</comment>
<dbReference type="Proteomes" id="UP000318825">
    <property type="component" value="Unassembled WGS sequence"/>
</dbReference>
<sequence length="83" mass="9604">MTCSPQDNATGNDVLEHDPIHLDQTMLRIRLPPGNEYLQHGALQLRSRSAARDEHERPMIFFARVKFDSRVTLRLDVARYSDI</sequence>
<gene>
    <name evidence="1" type="ORF">NWI01_15980</name>
</gene>
<proteinExistence type="predicted"/>
<protein>
    <submittedName>
        <fullName evidence="1">Uncharacterized protein</fullName>
    </submittedName>
</protein>
<reference evidence="1 2" key="1">
    <citation type="submission" date="2019-06" db="EMBL/GenBank/DDBJ databases">
        <title>Whole genome shotgun sequence of Nitrobacter winogradskyi NBRC 14297.</title>
        <authorList>
            <person name="Hosoyama A."/>
            <person name="Uohara A."/>
            <person name="Ohji S."/>
            <person name="Ichikawa N."/>
        </authorList>
    </citation>
    <scope>NUCLEOTIDE SEQUENCE [LARGE SCALE GENOMIC DNA]</scope>
    <source>
        <strain evidence="1 2">NBRC 14297</strain>
    </source>
</reference>
<dbReference type="EMBL" id="BJNF01000040">
    <property type="protein sequence ID" value="GEC15706.1"/>
    <property type="molecule type" value="Genomic_DNA"/>
</dbReference>
<evidence type="ECO:0000313" key="1">
    <source>
        <dbReference type="EMBL" id="GEC15706.1"/>
    </source>
</evidence>
<accession>A0A4Y3WEN8</accession>
<dbReference type="AlphaFoldDB" id="A0A4Y3WEN8"/>
<name>A0A4Y3WEN8_NITWI</name>
<organism evidence="1 2">
    <name type="scientific">Nitrobacter winogradskyi</name>
    <name type="common">Nitrobacter agilis</name>
    <dbReference type="NCBI Taxonomy" id="913"/>
    <lineage>
        <taxon>Bacteria</taxon>
        <taxon>Pseudomonadati</taxon>
        <taxon>Pseudomonadota</taxon>
        <taxon>Alphaproteobacteria</taxon>
        <taxon>Hyphomicrobiales</taxon>
        <taxon>Nitrobacteraceae</taxon>
        <taxon>Nitrobacter</taxon>
    </lineage>
</organism>
<evidence type="ECO:0000313" key="2">
    <source>
        <dbReference type="Proteomes" id="UP000318825"/>
    </source>
</evidence>
<dbReference type="RefSeq" id="WP_141383388.1">
    <property type="nucleotide sequence ID" value="NZ_BJNF01000040.1"/>
</dbReference>